<keyword evidence="3" id="KW-1185">Reference proteome</keyword>
<reference evidence="2" key="1">
    <citation type="submission" date="2018-11" db="EMBL/GenBank/DDBJ databases">
        <authorList>
            <consortium name="Pathogen Informatics"/>
        </authorList>
    </citation>
    <scope>NUCLEOTIDE SEQUENCE</scope>
</reference>
<gene>
    <name evidence="2" type="ORF">PXEA_LOCUS8499</name>
</gene>
<protein>
    <submittedName>
        <fullName evidence="2">Uncharacterized protein</fullName>
    </submittedName>
</protein>
<proteinExistence type="predicted"/>
<evidence type="ECO:0000256" key="1">
    <source>
        <dbReference type="SAM" id="MobiDB-lite"/>
    </source>
</evidence>
<dbReference type="EMBL" id="CAAALY010023306">
    <property type="protein sequence ID" value="VEL15059.1"/>
    <property type="molecule type" value="Genomic_DNA"/>
</dbReference>
<name>A0A3S5A4X7_9PLAT</name>
<evidence type="ECO:0000313" key="3">
    <source>
        <dbReference type="Proteomes" id="UP000784294"/>
    </source>
</evidence>
<feature type="region of interest" description="Disordered" evidence="1">
    <location>
        <begin position="60"/>
        <end position="81"/>
    </location>
</feature>
<sequence>MTWLGAHSFFNSNAGLSSSFRDNSSATCGKSKSICHSSKRTSPLPEATLLRLVEASVRQSREHRSAVRHLGVPRVPSSDYYQKDSEEKLQQLADGNDVPAPEKSPCKIRIAKLMPTLYSQRMRQKLIGSGSEALDRHISPSSSSQAHSSANAPLVSSVVSNSCSVGEFFALDVIAFWNLLPVLSS</sequence>
<comment type="caution">
    <text evidence="2">The sequence shown here is derived from an EMBL/GenBank/DDBJ whole genome shotgun (WGS) entry which is preliminary data.</text>
</comment>
<evidence type="ECO:0000313" key="2">
    <source>
        <dbReference type="EMBL" id="VEL15059.1"/>
    </source>
</evidence>
<organism evidence="2 3">
    <name type="scientific">Protopolystoma xenopodis</name>
    <dbReference type="NCBI Taxonomy" id="117903"/>
    <lineage>
        <taxon>Eukaryota</taxon>
        <taxon>Metazoa</taxon>
        <taxon>Spiralia</taxon>
        <taxon>Lophotrochozoa</taxon>
        <taxon>Platyhelminthes</taxon>
        <taxon>Monogenea</taxon>
        <taxon>Polyopisthocotylea</taxon>
        <taxon>Polystomatidea</taxon>
        <taxon>Polystomatidae</taxon>
        <taxon>Protopolystoma</taxon>
    </lineage>
</organism>
<dbReference type="Proteomes" id="UP000784294">
    <property type="component" value="Unassembled WGS sequence"/>
</dbReference>
<dbReference type="AlphaFoldDB" id="A0A3S5A4X7"/>
<accession>A0A3S5A4X7</accession>